<protein>
    <recommendedName>
        <fullName evidence="2">Cupin 2 conserved barrel domain-containing protein</fullName>
    </recommendedName>
</protein>
<dbReference type="EMBL" id="UINC01000777">
    <property type="protein sequence ID" value="SUZ61017.1"/>
    <property type="molecule type" value="Genomic_DNA"/>
</dbReference>
<organism evidence="1">
    <name type="scientific">marine metagenome</name>
    <dbReference type="NCBI Taxonomy" id="408172"/>
    <lineage>
        <taxon>unclassified sequences</taxon>
        <taxon>metagenomes</taxon>
        <taxon>ecological metagenomes</taxon>
    </lineage>
</organism>
<evidence type="ECO:0008006" key="2">
    <source>
        <dbReference type="Google" id="ProtNLM"/>
    </source>
</evidence>
<reference evidence="1" key="1">
    <citation type="submission" date="2018-05" db="EMBL/GenBank/DDBJ databases">
        <authorList>
            <person name="Lanie J.A."/>
            <person name="Ng W.-L."/>
            <person name="Kazmierczak K.M."/>
            <person name="Andrzejewski T.M."/>
            <person name="Davidsen T.M."/>
            <person name="Wayne K.J."/>
            <person name="Tettelin H."/>
            <person name="Glass J.I."/>
            <person name="Rusch D."/>
            <person name="Podicherti R."/>
            <person name="Tsui H.-C.T."/>
            <person name="Winkler M.E."/>
        </authorList>
    </citation>
    <scope>NUCLEOTIDE SEQUENCE</scope>
</reference>
<dbReference type="AlphaFoldDB" id="A0A381P3J9"/>
<name>A0A381P3J9_9ZZZZ</name>
<gene>
    <name evidence="1" type="ORF">METZ01_LOCUS13871</name>
</gene>
<dbReference type="Gene3D" id="2.60.120.10">
    <property type="entry name" value="Jelly Rolls"/>
    <property type="match status" value="1"/>
</dbReference>
<evidence type="ECO:0000313" key="1">
    <source>
        <dbReference type="EMBL" id="SUZ61017.1"/>
    </source>
</evidence>
<dbReference type="InterPro" id="IPR014710">
    <property type="entry name" value="RmlC-like_jellyroll"/>
</dbReference>
<sequence length="123" mass="13744">MHLVWIRTQEGETVIEDLEVPSTKQVRGYETVALPLGGAIFRTRQPAVDMDFHNAPRRQIVVPLEGEVEIETGSGEVRLISPGMALLADDLTGQGHKSKFRPKNATMLFLLLPDDLDPAIWRK</sequence>
<proteinExistence type="predicted"/>
<accession>A0A381P3J9</accession>